<feature type="region of interest" description="Disordered" evidence="1">
    <location>
        <begin position="50"/>
        <end position="79"/>
    </location>
</feature>
<dbReference type="EMBL" id="MBFR01000112">
    <property type="protein sequence ID" value="PVU93827.1"/>
    <property type="molecule type" value="Genomic_DNA"/>
</dbReference>
<protein>
    <submittedName>
        <fullName evidence="2">Uncharacterized protein</fullName>
    </submittedName>
</protein>
<reference evidence="2 3" key="1">
    <citation type="journal article" date="2018" name="MBio">
        <title>Comparative Genomics Reveals the Core Gene Toolbox for the Fungus-Insect Symbiosis.</title>
        <authorList>
            <person name="Wang Y."/>
            <person name="Stata M."/>
            <person name="Wang W."/>
            <person name="Stajich J.E."/>
            <person name="White M.M."/>
            <person name="Moncalvo J.M."/>
        </authorList>
    </citation>
    <scope>NUCLEOTIDE SEQUENCE [LARGE SCALE GENOMIC DNA]</scope>
    <source>
        <strain evidence="2 3">SWE-8-4</strain>
    </source>
</reference>
<accession>A0A2T9YNC2</accession>
<dbReference type="AlphaFoldDB" id="A0A2T9YNC2"/>
<gene>
    <name evidence="2" type="ORF">BB561_003014</name>
</gene>
<proteinExistence type="predicted"/>
<feature type="non-terminal residue" evidence="2">
    <location>
        <position position="160"/>
    </location>
</feature>
<evidence type="ECO:0000313" key="3">
    <source>
        <dbReference type="Proteomes" id="UP000245383"/>
    </source>
</evidence>
<dbReference type="Proteomes" id="UP000245383">
    <property type="component" value="Unassembled WGS sequence"/>
</dbReference>
<evidence type="ECO:0000313" key="2">
    <source>
        <dbReference type="EMBL" id="PVU93827.1"/>
    </source>
</evidence>
<sequence>MPRLPGAIPSAAAGVPYHPAKSTRLEYSTIAKTVLIDPASKNDYHFNFPTQNNQKNQKTTKKFEKNNKKNHMNTTPKLDPKNYIEVSIKHLIDEKSSQKIEFFPKALSSKTLMLIKKRRKLFHKTKNNAELIPLYNELKTNTANAIKNDVKLKYIKELEA</sequence>
<evidence type="ECO:0000256" key="1">
    <source>
        <dbReference type="SAM" id="MobiDB-lite"/>
    </source>
</evidence>
<name>A0A2T9YNC2_9FUNG</name>
<keyword evidence="3" id="KW-1185">Reference proteome</keyword>
<organism evidence="2 3">
    <name type="scientific">Smittium simulii</name>
    <dbReference type="NCBI Taxonomy" id="133385"/>
    <lineage>
        <taxon>Eukaryota</taxon>
        <taxon>Fungi</taxon>
        <taxon>Fungi incertae sedis</taxon>
        <taxon>Zoopagomycota</taxon>
        <taxon>Kickxellomycotina</taxon>
        <taxon>Harpellomycetes</taxon>
        <taxon>Harpellales</taxon>
        <taxon>Legeriomycetaceae</taxon>
        <taxon>Smittium</taxon>
    </lineage>
</organism>
<comment type="caution">
    <text evidence="2">The sequence shown here is derived from an EMBL/GenBank/DDBJ whole genome shotgun (WGS) entry which is preliminary data.</text>
</comment>